<keyword evidence="9" id="KW-0858">Xylan degradation</keyword>
<comment type="caution">
    <text evidence="9">The sequence shown here is derived from an EMBL/GenBank/DDBJ whole genome shotgun (WGS) entry which is preliminary data.</text>
</comment>
<evidence type="ECO:0000256" key="4">
    <source>
        <dbReference type="ARBA" id="ARBA00023326"/>
    </source>
</evidence>
<dbReference type="PROSITE" id="PS51760">
    <property type="entry name" value="GH10_2"/>
    <property type="match status" value="1"/>
</dbReference>
<dbReference type="InterPro" id="IPR017853">
    <property type="entry name" value="GH"/>
</dbReference>
<keyword evidence="7" id="KW-0732">Signal</keyword>
<name>A0A7X1E9Q7_9BACT</name>
<evidence type="ECO:0000256" key="5">
    <source>
        <dbReference type="PROSITE-ProRule" id="PRU10061"/>
    </source>
</evidence>
<dbReference type="InterPro" id="IPR001000">
    <property type="entry name" value="GH10_dom"/>
</dbReference>
<dbReference type="GO" id="GO:0045493">
    <property type="term" value="P:xylan catabolic process"/>
    <property type="evidence" value="ECO:0007669"/>
    <property type="project" value="UniProtKB-KW"/>
</dbReference>
<dbReference type="AlphaFoldDB" id="A0A7X1E9Q7"/>
<organism evidence="9 10">
    <name type="scientific">Pelagicoccus albus</name>
    <dbReference type="NCBI Taxonomy" id="415222"/>
    <lineage>
        <taxon>Bacteria</taxon>
        <taxon>Pseudomonadati</taxon>
        <taxon>Verrucomicrobiota</taxon>
        <taxon>Opitutia</taxon>
        <taxon>Puniceicoccales</taxon>
        <taxon>Pelagicoccaceae</taxon>
        <taxon>Pelagicoccus</taxon>
    </lineage>
</organism>
<dbReference type="PANTHER" id="PTHR31490:SF90">
    <property type="entry name" value="ENDO-1,4-BETA-XYLANASE A"/>
    <property type="match status" value="1"/>
</dbReference>
<evidence type="ECO:0000256" key="3">
    <source>
        <dbReference type="ARBA" id="ARBA00023295"/>
    </source>
</evidence>
<gene>
    <name evidence="9" type="ORF">H5P27_15425</name>
</gene>
<evidence type="ECO:0000256" key="6">
    <source>
        <dbReference type="RuleBase" id="RU361174"/>
    </source>
</evidence>
<dbReference type="EC" id="3.2.1.8" evidence="6"/>
<dbReference type="Proteomes" id="UP000526501">
    <property type="component" value="Unassembled WGS sequence"/>
</dbReference>
<keyword evidence="1 6" id="KW-0378">Hydrolase</keyword>
<keyword evidence="4 6" id="KW-0624">Polysaccharide degradation</keyword>
<evidence type="ECO:0000256" key="7">
    <source>
        <dbReference type="SAM" id="SignalP"/>
    </source>
</evidence>
<dbReference type="PANTHER" id="PTHR31490">
    <property type="entry name" value="GLYCOSYL HYDROLASE"/>
    <property type="match status" value="1"/>
</dbReference>
<dbReference type="RefSeq" id="WP_185661332.1">
    <property type="nucleotide sequence ID" value="NZ_CAWPOO010000013.1"/>
</dbReference>
<dbReference type="PROSITE" id="PS00591">
    <property type="entry name" value="GH10_1"/>
    <property type="match status" value="1"/>
</dbReference>
<dbReference type="PRINTS" id="PR00134">
    <property type="entry name" value="GLHYDRLASE10"/>
</dbReference>
<dbReference type="InterPro" id="IPR031158">
    <property type="entry name" value="GH10_AS"/>
</dbReference>
<accession>A0A7X1E9Q7</accession>
<protein>
    <recommendedName>
        <fullName evidence="6">Beta-xylanase</fullName>
        <ecNumber evidence="6">3.2.1.8</ecNumber>
    </recommendedName>
</protein>
<comment type="similarity">
    <text evidence="6">Belongs to the glycosyl hydrolase 10 (cellulase F) family.</text>
</comment>
<sequence length="371" mass="42036">MRLIPSLSLSLLFASSLSFAEPAASLKDTFASTFQMGTALDHTFLENLENPAFDIVETHFQILTATNAMKWEPTQPENGKFDFTQADTLVRYAKEGGFEMVGHTLFWHSQAPDWIFEDENGEEVDRETLLERMRDRARMMAARYGDFVKIWDVVNESIENDGSWRESKFHKIIGDDFTEQGFRIAMEELPADAKLLYNDYGMTNAGRRDAVVRMVKDFQAKGVRIDGIGMQGHWGMDYPSTEDLEASLDAFASTGLPIHITELDVDFLGKDNLAGANIGRKKLVANSQNNLYPSGVLPAEEEERFAERYGEIFEILVRNAEKIDRVTFWGVTDKDSWLNNFPVRGRTNFSLLFNRANEARPALKAVVETAE</sequence>
<proteinExistence type="inferred from homology"/>
<comment type="catalytic activity">
    <reaction evidence="6">
        <text>Endohydrolysis of (1-&gt;4)-beta-D-xylosidic linkages in xylans.</text>
        <dbReference type="EC" id="3.2.1.8"/>
    </reaction>
</comment>
<evidence type="ECO:0000313" key="10">
    <source>
        <dbReference type="Proteomes" id="UP000526501"/>
    </source>
</evidence>
<evidence type="ECO:0000259" key="8">
    <source>
        <dbReference type="PROSITE" id="PS51760"/>
    </source>
</evidence>
<keyword evidence="2 6" id="KW-0119">Carbohydrate metabolism</keyword>
<feature type="signal peptide" evidence="7">
    <location>
        <begin position="1"/>
        <end position="20"/>
    </location>
</feature>
<dbReference type="GO" id="GO:0031176">
    <property type="term" value="F:endo-1,4-beta-xylanase activity"/>
    <property type="evidence" value="ECO:0007669"/>
    <property type="project" value="UniProtKB-EC"/>
</dbReference>
<keyword evidence="3 6" id="KW-0326">Glycosidase</keyword>
<feature type="active site" description="Nucleophile" evidence="5">
    <location>
        <position position="262"/>
    </location>
</feature>
<dbReference type="EMBL" id="JACHVC010000013">
    <property type="protein sequence ID" value="MBC2607443.1"/>
    <property type="molecule type" value="Genomic_DNA"/>
</dbReference>
<keyword evidence="10" id="KW-1185">Reference proteome</keyword>
<dbReference type="Pfam" id="PF00331">
    <property type="entry name" value="Glyco_hydro_10"/>
    <property type="match status" value="1"/>
</dbReference>
<evidence type="ECO:0000256" key="2">
    <source>
        <dbReference type="ARBA" id="ARBA00023277"/>
    </source>
</evidence>
<dbReference type="InterPro" id="IPR044846">
    <property type="entry name" value="GH10"/>
</dbReference>
<evidence type="ECO:0000313" key="9">
    <source>
        <dbReference type="EMBL" id="MBC2607443.1"/>
    </source>
</evidence>
<evidence type="ECO:0000256" key="1">
    <source>
        <dbReference type="ARBA" id="ARBA00022801"/>
    </source>
</evidence>
<dbReference type="SUPFAM" id="SSF51445">
    <property type="entry name" value="(Trans)glycosidases"/>
    <property type="match status" value="1"/>
</dbReference>
<feature type="chain" id="PRO_5031027675" description="Beta-xylanase" evidence="7">
    <location>
        <begin position="21"/>
        <end position="371"/>
    </location>
</feature>
<dbReference type="Gene3D" id="3.20.20.80">
    <property type="entry name" value="Glycosidases"/>
    <property type="match status" value="1"/>
</dbReference>
<feature type="domain" description="GH10" evidence="8">
    <location>
        <begin position="20"/>
        <end position="369"/>
    </location>
</feature>
<reference evidence="9 10" key="1">
    <citation type="submission" date="2020-07" db="EMBL/GenBank/DDBJ databases">
        <authorList>
            <person name="Feng X."/>
        </authorList>
    </citation>
    <scope>NUCLEOTIDE SEQUENCE [LARGE SCALE GENOMIC DNA]</scope>
    <source>
        <strain evidence="9 10">JCM23202</strain>
    </source>
</reference>
<dbReference type="SMART" id="SM00633">
    <property type="entry name" value="Glyco_10"/>
    <property type="match status" value="1"/>
</dbReference>